<reference evidence="1 2" key="1">
    <citation type="submission" date="2022-05" db="EMBL/GenBank/DDBJ databases">
        <authorList>
            <consortium name="Genoscope - CEA"/>
            <person name="William W."/>
        </authorList>
    </citation>
    <scope>NUCLEOTIDE SEQUENCE [LARGE SCALE GENOMIC DNA]</scope>
</reference>
<sequence length="167" mass="19601">MGYFNKLNTGYYRSEEMPIKQRQCVTSLHPNECILSIDDWACASCKALQPAPNIYLNRYNWDTPETMHVIENGVPELETLNHLVHLQVNAEKILLLLYVVFCLQYHNTFLLTKKKMTRRTTIETWRKKLRENKKYACVILLILAQKCTESCLTWKMISEPFDPVSTI</sequence>
<proteinExistence type="predicted"/>
<protein>
    <submittedName>
        <fullName evidence="1">Uncharacterized protein</fullName>
    </submittedName>
</protein>
<evidence type="ECO:0000313" key="2">
    <source>
        <dbReference type="Proteomes" id="UP001159427"/>
    </source>
</evidence>
<name>A0ABN8LK26_9CNID</name>
<keyword evidence="2" id="KW-1185">Reference proteome</keyword>
<dbReference type="Proteomes" id="UP001159427">
    <property type="component" value="Unassembled WGS sequence"/>
</dbReference>
<evidence type="ECO:0000313" key="1">
    <source>
        <dbReference type="EMBL" id="CAH3016010.1"/>
    </source>
</evidence>
<organism evidence="1 2">
    <name type="scientific">Porites evermanni</name>
    <dbReference type="NCBI Taxonomy" id="104178"/>
    <lineage>
        <taxon>Eukaryota</taxon>
        <taxon>Metazoa</taxon>
        <taxon>Cnidaria</taxon>
        <taxon>Anthozoa</taxon>
        <taxon>Hexacorallia</taxon>
        <taxon>Scleractinia</taxon>
        <taxon>Fungiina</taxon>
        <taxon>Poritidae</taxon>
        <taxon>Porites</taxon>
    </lineage>
</organism>
<accession>A0ABN8LK26</accession>
<dbReference type="EMBL" id="CALNXI010000033">
    <property type="protein sequence ID" value="CAH3016010.1"/>
    <property type="molecule type" value="Genomic_DNA"/>
</dbReference>
<gene>
    <name evidence="1" type="ORF">PEVE_00024645</name>
</gene>
<comment type="caution">
    <text evidence="1">The sequence shown here is derived from an EMBL/GenBank/DDBJ whole genome shotgun (WGS) entry which is preliminary data.</text>
</comment>